<dbReference type="AlphaFoldDB" id="A0AAN9FJT7"/>
<dbReference type="EMBL" id="JAYKXN010000006">
    <property type="protein sequence ID" value="KAK7277802.1"/>
    <property type="molecule type" value="Genomic_DNA"/>
</dbReference>
<keyword evidence="3" id="KW-1185">Reference proteome</keyword>
<proteinExistence type="predicted"/>
<feature type="region of interest" description="Disordered" evidence="1">
    <location>
        <begin position="42"/>
        <end position="119"/>
    </location>
</feature>
<organism evidence="2 3">
    <name type="scientific">Clitoria ternatea</name>
    <name type="common">Butterfly pea</name>
    <dbReference type="NCBI Taxonomy" id="43366"/>
    <lineage>
        <taxon>Eukaryota</taxon>
        <taxon>Viridiplantae</taxon>
        <taxon>Streptophyta</taxon>
        <taxon>Embryophyta</taxon>
        <taxon>Tracheophyta</taxon>
        <taxon>Spermatophyta</taxon>
        <taxon>Magnoliopsida</taxon>
        <taxon>eudicotyledons</taxon>
        <taxon>Gunneridae</taxon>
        <taxon>Pentapetalae</taxon>
        <taxon>rosids</taxon>
        <taxon>fabids</taxon>
        <taxon>Fabales</taxon>
        <taxon>Fabaceae</taxon>
        <taxon>Papilionoideae</taxon>
        <taxon>50 kb inversion clade</taxon>
        <taxon>NPAAA clade</taxon>
        <taxon>indigoferoid/millettioid clade</taxon>
        <taxon>Phaseoleae</taxon>
        <taxon>Clitoria</taxon>
    </lineage>
</organism>
<feature type="compositionally biased region" description="Low complexity" evidence="1">
    <location>
        <begin position="131"/>
        <end position="144"/>
    </location>
</feature>
<accession>A0AAN9FJT7</accession>
<sequence>MLPLYDMTHEGELNGKYLLYGEDYQTYLRASLECRFCAPATNEMAHDGTPTRRRTPRASRFGRTGGHTRGRTGGRLIKQMTKATTTQDTSSTPSHTLGDTNSTSSSSSSSPPHGPQHILSASPQAHVVLGVSTPHTPVTPSSVPQSPPVDPVPFAGLGTLPPPGSRDTNDKNKIWIYPSSAKLDFQPSDGGIARAITKIIKSKFEGPWPTWRKVDPNVKNLWFTKFEKSYKWLPEHKNQIRCIFDHKGSNIMKNFMNKLRTGHDKGLWMSPKVKAGLQAHWAGDEFKKKSTIGKRNRALDSGAAIYTGGSISAVAHRDRMAVELDRIPTAYDIMERTKKSKAGEWVNEKAKAIADEFLRRRVEATSQVEVEVEGEGAKHSLTTDNAIYMEVVGGLSKKGHVYGLGALGKEFASGSYKRGSATPTPDYVKIITNLTKEIVEKDTRIESMEHTLAEKTTQIETMKMDLHQTQSSLTMTQTVLQQLMEHVGFQSTIPIRPQPQ</sequence>
<evidence type="ECO:0000313" key="3">
    <source>
        <dbReference type="Proteomes" id="UP001359559"/>
    </source>
</evidence>
<evidence type="ECO:0008006" key="4">
    <source>
        <dbReference type="Google" id="ProtNLM"/>
    </source>
</evidence>
<dbReference type="InterPro" id="IPR004252">
    <property type="entry name" value="Probable_transposase_24"/>
</dbReference>
<evidence type="ECO:0000256" key="1">
    <source>
        <dbReference type="SAM" id="MobiDB-lite"/>
    </source>
</evidence>
<name>A0AAN9FJT7_CLITE</name>
<comment type="caution">
    <text evidence="2">The sequence shown here is derived from an EMBL/GenBank/DDBJ whole genome shotgun (WGS) entry which is preliminary data.</text>
</comment>
<gene>
    <name evidence="2" type="ORF">RJT34_22819</name>
</gene>
<feature type="compositionally biased region" description="Low complexity" evidence="1">
    <location>
        <begin position="81"/>
        <end position="110"/>
    </location>
</feature>
<protein>
    <recommendedName>
        <fullName evidence="4">Transposase, Ptta/En/Spm, plant</fullName>
    </recommendedName>
</protein>
<dbReference type="Proteomes" id="UP001359559">
    <property type="component" value="Unassembled WGS sequence"/>
</dbReference>
<dbReference type="Pfam" id="PF03004">
    <property type="entry name" value="Transposase_24"/>
    <property type="match status" value="1"/>
</dbReference>
<feature type="region of interest" description="Disordered" evidence="1">
    <location>
        <begin position="131"/>
        <end position="172"/>
    </location>
</feature>
<dbReference type="Gene3D" id="1.20.5.490">
    <property type="entry name" value="Single helix bin"/>
    <property type="match status" value="1"/>
</dbReference>
<evidence type="ECO:0000313" key="2">
    <source>
        <dbReference type="EMBL" id="KAK7277802.1"/>
    </source>
</evidence>
<reference evidence="2 3" key="1">
    <citation type="submission" date="2024-01" db="EMBL/GenBank/DDBJ databases">
        <title>The genomes of 5 underutilized Papilionoideae crops provide insights into root nodulation and disease resistance.</title>
        <authorList>
            <person name="Yuan L."/>
        </authorList>
    </citation>
    <scope>NUCLEOTIDE SEQUENCE [LARGE SCALE GENOMIC DNA]</scope>
    <source>
        <strain evidence="2">LY-2023</strain>
        <tissue evidence="2">Leaf</tissue>
    </source>
</reference>